<reference evidence="3 4" key="1">
    <citation type="journal article" date="2016" name="ISME J.">
        <title>Global occurrence and heterogeneity of the Roseobacter-clade species Ruegeria mobilis.</title>
        <authorList>
            <person name="Sonnenschein E."/>
            <person name="Gram L."/>
        </authorList>
    </citation>
    <scope>NUCLEOTIDE SEQUENCE [LARGE SCALE GENOMIC DNA]</scope>
    <source>
        <strain evidence="3 4">F1926</strain>
    </source>
</reference>
<feature type="region of interest" description="Disordered" evidence="1">
    <location>
        <begin position="1"/>
        <end position="36"/>
    </location>
</feature>
<gene>
    <name evidence="3" type="ORF">K529_001580</name>
</gene>
<dbReference type="SUPFAM" id="SSF55144">
    <property type="entry name" value="LigT-like"/>
    <property type="match status" value="1"/>
</dbReference>
<organism evidence="3 4">
    <name type="scientific">Tritonibacter mobilis F1926</name>
    <dbReference type="NCBI Taxonomy" id="1265309"/>
    <lineage>
        <taxon>Bacteria</taxon>
        <taxon>Pseudomonadati</taxon>
        <taxon>Pseudomonadota</taxon>
        <taxon>Alphaproteobacteria</taxon>
        <taxon>Rhodobacterales</taxon>
        <taxon>Paracoccaceae</taxon>
        <taxon>Tritonibacter</taxon>
    </lineage>
</organism>
<dbReference type="Pfam" id="PF08975">
    <property type="entry name" value="2H-phosphodiest"/>
    <property type="match status" value="1"/>
</dbReference>
<evidence type="ECO:0000256" key="1">
    <source>
        <dbReference type="SAM" id="MobiDB-lite"/>
    </source>
</evidence>
<feature type="domain" description="DUF1868" evidence="2">
    <location>
        <begin position="33"/>
        <end position="129"/>
    </location>
</feature>
<dbReference type="GeneID" id="28248482"/>
<dbReference type="AlphaFoldDB" id="A0A1B0ZYP2"/>
<dbReference type="KEGG" id="rmb:K529_001580"/>
<dbReference type="Gene3D" id="3.90.1140.10">
    <property type="entry name" value="Cyclic phosphodiesterase"/>
    <property type="match status" value="1"/>
</dbReference>
<dbReference type="OrthoDB" id="151828at2"/>
<evidence type="ECO:0000259" key="2">
    <source>
        <dbReference type="Pfam" id="PF08975"/>
    </source>
</evidence>
<dbReference type="EMBL" id="CP015230">
    <property type="protein sequence ID" value="ANP39443.1"/>
    <property type="molecule type" value="Genomic_DNA"/>
</dbReference>
<dbReference type="STRING" id="1265309.K529_001580"/>
<proteinExistence type="predicted"/>
<sequence>MAIFRPDPIRHLTGADAETNRPAAITEPGQGGKFAPDGTVLHWPGNTVICHIDPRSDAHAALCEMQNDVRESPFGALFTWLPVSSLHMTVFGGIAPDERNWPAGIARGATRDEVTAAFQDRLVGQDLPKSRHVSARGLFAGHSVTLEGADATEDARLRATRVSLREMTGLRPDHFDTYTFHSTLGYLLRWLDAAEAADLVAFSDEVFARYAAQLARIDLGPLELCNFEDMYHFEPVAYLTQ</sequence>
<dbReference type="Proteomes" id="UP000013243">
    <property type="component" value="Chromosome"/>
</dbReference>
<evidence type="ECO:0000313" key="4">
    <source>
        <dbReference type="Proteomes" id="UP000013243"/>
    </source>
</evidence>
<dbReference type="RefSeq" id="WP_005634854.1">
    <property type="nucleotide sequence ID" value="NZ_CP015230.1"/>
</dbReference>
<protein>
    <recommendedName>
        <fullName evidence="2">DUF1868 domain-containing protein</fullName>
    </recommendedName>
</protein>
<dbReference type="InterPro" id="IPR015069">
    <property type="entry name" value="2H-PEstase_DUF1868"/>
</dbReference>
<dbReference type="InterPro" id="IPR009097">
    <property type="entry name" value="Cyclic_Pdiesterase"/>
</dbReference>
<evidence type="ECO:0000313" key="3">
    <source>
        <dbReference type="EMBL" id="ANP39443.1"/>
    </source>
</evidence>
<accession>A0A1B0ZYP2</accession>
<name>A0A1B0ZYP2_9RHOB</name>